<feature type="transmembrane region" description="Helical" evidence="13">
    <location>
        <begin position="55"/>
        <end position="76"/>
    </location>
</feature>
<dbReference type="InterPro" id="IPR001173">
    <property type="entry name" value="Glyco_trans_2-like"/>
</dbReference>
<evidence type="ECO:0000256" key="12">
    <source>
        <dbReference type="SAM" id="MobiDB-lite"/>
    </source>
</evidence>
<comment type="subcellular location">
    <subcellularLocation>
        <location evidence="1">Cell inner membrane</location>
        <topology evidence="1">Multi-pass membrane protein</topology>
    </subcellularLocation>
</comment>
<dbReference type="RefSeq" id="WP_311689677.1">
    <property type="nucleotide sequence ID" value="NZ_JAVRHL010000001.1"/>
</dbReference>
<evidence type="ECO:0000313" key="15">
    <source>
        <dbReference type="EMBL" id="MDT0681925.1"/>
    </source>
</evidence>
<feature type="region of interest" description="Disordered" evidence="12">
    <location>
        <begin position="15"/>
        <end position="36"/>
    </location>
</feature>
<evidence type="ECO:0000256" key="4">
    <source>
        <dbReference type="ARBA" id="ARBA00020585"/>
    </source>
</evidence>
<evidence type="ECO:0000256" key="6">
    <source>
        <dbReference type="ARBA" id="ARBA00022519"/>
    </source>
</evidence>
<feature type="domain" description="Glycosyltransferase 2-like" evidence="14">
    <location>
        <begin position="232"/>
        <end position="457"/>
    </location>
</feature>
<dbReference type="EMBL" id="JAVRHL010000001">
    <property type="protein sequence ID" value="MDT0681925.1"/>
    <property type="molecule type" value="Genomic_DNA"/>
</dbReference>
<comment type="similarity">
    <text evidence="3">Belongs to the glycosyltransferase 2 family. OpgH subfamily.</text>
</comment>
<evidence type="ECO:0000256" key="2">
    <source>
        <dbReference type="ARBA" id="ARBA00005001"/>
    </source>
</evidence>
<dbReference type="Proteomes" id="UP001265259">
    <property type="component" value="Unassembled WGS sequence"/>
</dbReference>
<evidence type="ECO:0000256" key="1">
    <source>
        <dbReference type="ARBA" id="ARBA00004429"/>
    </source>
</evidence>
<evidence type="ECO:0000256" key="13">
    <source>
        <dbReference type="SAM" id="Phobius"/>
    </source>
</evidence>
<dbReference type="PANTHER" id="PTHR43867">
    <property type="entry name" value="CELLULOSE SYNTHASE CATALYTIC SUBUNIT A [UDP-FORMING]"/>
    <property type="match status" value="1"/>
</dbReference>
<keyword evidence="9 13" id="KW-0812">Transmembrane</keyword>
<dbReference type="NCBIfam" id="NF003962">
    <property type="entry name" value="PRK05454.2-5"/>
    <property type="match status" value="1"/>
</dbReference>
<dbReference type="InterPro" id="IPR050321">
    <property type="entry name" value="Glycosyltr_2/OpgH_subfam"/>
</dbReference>
<sequence>MDELTRLLTAVAGPAGSEMVPPEQPLPHPRQSLRHVPDEGRCAAPIRQRARAWRAMTFLPALLTTGLLCTFFGRWLAEDGLGVAEAALVALVCATFFWIAMSLATATVGFLHLLTAPPLRTRAADPAPRGIDVALLVPIYNEVPWDVMGNAAAMLDELGRSETPHTFSLFVLSDTRDPVIAAQEWRAAELLAEALPEGRRFYYRRRPENTDRKSGNIADWVARWGGGHEAMVVLDADSLMSGKALTSLACEMAADPSAGLIQSFPRLIGARTFFARVQQFSSVVYGALLAEGLATWTDTDGNYWGHNAIIRTAAFASCAGLPRMPALRGEGGLIMSHDFVEAGLLRRAGWSIRFLPRIDGSYEESPASLIDFCLRDRRWCHGNLQHILVLATSRLAGVSRFHLFSGAMAYLMSPAWFVLLCIWALLGTGQTSLVQYFSPENPMRPLWPELSPLDNVLVLVFMYSMLLAPKALGALSLPLTGIRPAHFGRRRFFWLSICLEVAASVAFAPILMVQQMIAVLRTIAGVSATWSPQARSGGNYGLAVLLRFHALETVTGILLVSGMATGLVSLWLLPIAASLLLAVPISALSSVDLAQRRWTDVWLRTPESVREPGIISSARTRREELRRTLAEPGTV</sequence>
<dbReference type="SUPFAM" id="SSF53448">
    <property type="entry name" value="Nucleotide-diphospho-sugar transferases"/>
    <property type="match status" value="1"/>
</dbReference>
<feature type="transmembrane region" description="Helical" evidence="13">
    <location>
        <begin position="492"/>
        <end position="512"/>
    </location>
</feature>
<dbReference type="NCBIfam" id="NF003958">
    <property type="entry name" value="PRK05454.2-1"/>
    <property type="match status" value="1"/>
</dbReference>
<dbReference type="Pfam" id="PF13632">
    <property type="entry name" value="Glyco_trans_2_3"/>
    <property type="match status" value="1"/>
</dbReference>
<feature type="transmembrane region" description="Helical" evidence="13">
    <location>
        <begin position="88"/>
        <end position="114"/>
    </location>
</feature>
<evidence type="ECO:0000256" key="11">
    <source>
        <dbReference type="ARBA" id="ARBA00023136"/>
    </source>
</evidence>
<keyword evidence="5" id="KW-1003">Cell membrane</keyword>
<reference evidence="15 16" key="1">
    <citation type="submission" date="2023-09" db="EMBL/GenBank/DDBJ databases">
        <authorList>
            <person name="Rey-Velasco X."/>
        </authorList>
    </citation>
    <scope>NUCLEOTIDE SEQUENCE [LARGE SCALE GENOMIC DNA]</scope>
    <source>
        <strain evidence="15 16">F158</strain>
    </source>
</reference>
<keyword evidence="16" id="KW-1185">Reference proteome</keyword>
<feature type="transmembrane region" description="Helical" evidence="13">
    <location>
        <begin position="568"/>
        <end position="588"/>
    </location>
</feature>
<evidence type="ECO:0000256" key="9">
    <source>
        <dbReference type="ARBA" id="ARBA00022692"/>
    </source>
</evidence>
<keyword evidence="6" id="KW-0997">Cell inner membrane</keyword>
<evidence type="ECO:0000259" key="14">
    <source>
        <dbReference type="Pfam" id="PF13632"/>
    </source>
</evidence>
<evidence type="ECO:0000256" key="5">
    <source>
        <dbReference type="ARBA" id="ARBA00022475"/>
    </source>
</evidence>
<evidence type="ECO:0000256" key="7">
    <source>
        <dbReference type="ARBA" id="ARBA00022676"/>
    </source>
</evidence>
<comment type="pathway">
    <text evidence="2">Glycan metabolism; osmoregulated periplasmic glucan (OPG) biosynthesis.</text>
</comment>
<evidence type="ECO:0000256" key="8">
    <source>
        <dbReference type="ARBA" id="ARBA00022679"/>
    </source>
</evidence>
<dbReference type="InterPro" id="IPR029044">
    <property type="entry name" value="Nucleotide-diphossugar_trans"/>
</dbReference>
<keyword evidence="11 13" id="KW-0472">Membrane</keyword>
<proteinExistence type="inferred from homology"/>
<keyword evidence="7 15" id="KW-0328">Glycosyltransferase</keyword>
<evidence type="ECO:0000256" key="3">
    <source>
        <dbReference type="ARBA" id="ARBA00009337"/>
    </source>
</evidence>
<accession>A0ABU3DDX8</accession>
<evidence type="ECO:0000256" key="10">
    <source>
        <dbReference type="ARBA" id="ARBA00022989"/>
    </source>
</evidence>
<dbReference type="GO" id="GO:0016757">
    <property type="term" value="F:glycosyltransferase activity"/>
    <property type="evidence" value="ECO:0007669"/>
    <property type="project" value="UniProtKB-KW"/>
</dbReference>
<feature type="transmembrane region" description="Helical" evidence="13">
    <location>
        <begin position="403"/>
        <end position="426"/>
    </location>
</feature>
<gene>
    <name evidence="15" type="primary">mdoH</name>
    <name evidence="15" type="ORF">RM543_04445</name>
</gene>
<keyword evidence="10 13" id="KW-1133">Transmembrane helix</keyword>
<organism evidence="15 16">
    <name type="scientific">Tropicimonas omnivorans</name>
    <dbReference type="NCBI Taxonomy" id="3075590"/>
    <lineage>
        <taxon>Bacteria</taxon>
        <taxon>Pseudomonadati</taxon>
        <taxon>Pseudomonadota</taxon>
        <taxon>Alphaproteobacteria</taxon>
        <taxon>Rhodobacterales</taxon>
        <taxon>Roseobacteraceae</taxon>
        <taxon>Tropicimonas</taxon>
    </lineage>
</organism>
<protein>
    <recommendedName>
        <fullName evidence="4">Glucans biosynthesis glucosyltransferase H</fullName>
    </recommendedName>
</protein>
<comment type="caution">
    <text evidence="15">The sequence shown here is derived from an EMBL/GenBank/DDBJ whole genome shotgun (WGS) entry which is preliminary data.</text>
</comment>
<name>A0ABU3DDX8_9RHOB</name>
<keyword evidence="8 15" id="KW-0808">Transferase</keyword>
<evidence type="ECO:0000313" key="16">
    <source>
        <dbReference type="Proteomes" id="UP001265259"/>
    </source>
</evidence>
<dbReference type="Gene3D" id="3.90.550.10">
    <property type="entry name" value="Spore Coat Polysaccharide Biosynthesis Protein SpsA, Chain A"/>
    <property type="match status" value="1"/>
</dbReference>
<feature type="transmembrane region" description="Helical" evidence="13">
    <location>
        <begin position="456"/>
        <end position="480"/>
    </location>
</feature>
<dbReference type="PANTHER" id="PTHR43867:SF5">
    <property type="entry name" value="GLUCANS BIOSYNTHESIS GLUCOSYLTRANSFERASE H"/>
    <property type="match status" value="1"/>
</dbReference>